<evidence type="ECO:0000256" key="2">
    <source>
        <dbReference type="ARBA" id="ARBA00022670"/>
    </source>
</evidence>
<dbReference type="InterPro" id="IPR054613">
    <property type="entry name" value="Peptidase_S78_dom"/>
</dbReference>
<dbReference type="NCBIfam" id="TIGR01543">
    <property type="entry name" value="proheadase_HK97"/>
    <property type="match status" value="1"/>
</dbReference>
<dbReference type="EMBL" id="JAARZC010000005">
    <property type="protein sequence ID" value="MBC2250890.1"/>
    <property type="molecule type" value="Genomic_DNA"/>
</dbReference>
<feature type="domain" description="Prohead serine protease" evidence="4">
    <location>
        <begin position="15"/>
        <end position="167"/>
    </location>
</feature>
<gene>
    <name evidence="5" type="ORF">HCB49_12905</name>
</gene>
<protein>
    <submittedName>
        <fullName evidence="5">HK97 family phage prohead protease</fullName>
    </submittedName>
</protein>
<name>A0A7X0ZEB7_9LIST</name>
<dbReference type="AlphaFoldDB" id="A0A7X0ZEB7"/>
<sequence length="191" mass="21824">MKVKTEQRTFNINNIKTRDDTDTDVITLTGYASVFNSSTMISDWFEETIEQGAFARAISDNNDIRCLFNHDWAHVLGRTKAGTLRLEEDDHGLKFEVTLPNTTVARDLVESLKRGDINQCSFGFIPVQETWNYDSDPISRVITDVDLMEVSIVSLPAYEDTEVDLVRSVTFKEDVEKRKAILKKIKEVQNL</sequence>
<keyword evidence="1" id="KW-1188">Viral release from host cell</keyword>
<reference evidence="5 6" key="1">
    <citation type="submission" date="2020-03" db="EMBL/GenBank/DDBJ databases">
        <title>Soil Listeria distribution.</title>
        <authorList>
            <person name="Liao J."/>
            <person name="Wiedmann M."/>
        </authorList>
    </citation>
    <scope>NUCLEOTIDE SEQUENCE [LARGE SCALE GENOMIC DNA]</scope>
    <source>
        <strain evidence="5 6">FSL L7-0123</strain>
    </source>
</reference>
<dbReference type="Pfam" id="PF04586">
    <property type="entry name" value="Peptidase_S78"/>
    <property type="match status" value="1"/>
</dbReference>
<evidence type="ECO:0000259" key="4">
    <source>
        <dbReference type="Pfam" id="PF04586"/>
    </source>
</evidence>
<accession>A0A7X0ZEB7</accession>
<dbReference type="RefSeq" id="WP_185605175.1">
    <property type="nucleotide sequence ID" value="NZ_JAARZC010000005.1"/>
</dbReference>
<evidence type="ECO:0000256" key="3">
    <source>
        <dbReference type="ARBA" id="ARBA00022801"/>
    </source>
</evidence>
<dbReference type="Proteomes" id="UP000559864">
    <property type="component" value="Unassembled WGS sequence"/>
</dbReference>
<keyword evidence="2 5" id="KW-0645">Protease</keyword>
<evidence type="ECO:0000256" key="1">
    <source>
        <dbReference type="ARBA" id="ARBA00022612"/>
    </source>
</evidence>
<evidence type="ECO:0000313" key="5">
    <source>
        <dbReference type="EMBL" id="MBC2250890.1"/>
    </source>
</evidence>
<keyword evidence="3" id="KW-0378">Hydrolase</keyword>
<dbReference type="GO" id="GO:0006508">
    <property type="term" value="P:proteolysis"/>
    <property type="evidence" value="ECO:0007669"/>
    <property type="project" value="UniProtKB-KW"/>
</dbReference>
<dbReference type="InterPro" id="IPR006433">
    <property type="entry name" value="Prohead_protease"/>
</dbReference>
<evidence type="ECO:0000313" key="6">
    <source>
        <dbReference type="Proteomes" id="UP000559864"/>
    </source>
</evidence>
<organism evidence="5 6">
    <name type="scientific">Listeria cossartiae subsp. cayugensis</name>
    <dbReference type="NCBI Taxonomy" id="2713505"/>
    <lineage>
        <taxon>Bacteria</taxon>
        <taxon>Bacillati</taxon>
        <taxon>Bacillota</taxon>
        <taxon>Bacilli</taxon>
        <taxon>Bacillales</taxon>
        <taxon>Listeriaceae</taxon>
        <taxon>Listeria</taxon>
        <taxon>Listeria cossartiae</taxon>
    </lineage>
</organism>
<proteinExistence type="predicted"/>
<comment type="caution">
    <text evidence="5">The sequence shown here is derived from an EMBL/GenBank/DDBJ whole genome shotgun (WGS) entry which is preliminary data.</text>
</comment>
<dbReference type="GO" id="GO:0008233">
    <property type="term" value="F:peptidase activity"/>
    <property type="evidence" value="ECO:0007669"/>
    <property type="project" value="UniProtKB-KW"/>
</dbReference>